<feature type="compositionally biased region" description="Low complexity" evidence="1">
    <location>
        <begin position="50"/>
        <end position="60"/>
    </location>
</feature>
<feature type="region of interest" description="Disordered" evidence="1">
    <location>
        <begin position="27"/>
        <end position="127"/>
    </location>
</feature>
<proteinExistence type="predicted"/>
<keyword evidence="3" id="KW-1185">Reference proteome</keyword>
<evidence type="ECO:0000256" key="1">
    <source>
        <dbReference type="SAM" id="MobiDB-lite"/>
    </source>
</evidence>
<sequence>MYVSTGDMVHLRHPGLHWKVRCVFDSDAENTPPNVMQGRASPETKEVPDSQSSESDLASSGTATPPWLSPGLTDRVPKDKSNLPSSQDLSAATRSPVSRRLPASPTTSFPLLLETPPRSPVRLAARS</sequence>
<dbReference type="Proteomes" id="UP000602510">
    <property type="component" value="Unassembled WGS sequence"/>
</dbReference>
<name>A0A833TQ67_PHYIN</name>
<dbReference type="AlphaFoldDB" id="A0A833TQ67"/>
<protein>
    <submittedName>
        <fullName evidence="2">Uncharacterized protein</fullName>
    </submittedName>
</protein>
<gene>
    <name evidence="2" type="ORF">GN244_ATG03042</name>
</gene>
<dbReference type="EMBL" id="WSZM01000063">
    <property type="protein sequence ID" value="KAF4044636.1"/>
    <property type="molecule type" value="Genomic_DNA"/>
</dbReference>
<evidence type="ECO:0000313" key="3">
    <source>
        <dbReference type="Proteomes" id="UP000602510"/>
    </source>
</evidence>
<evidence type="ECO:0000313" key="2">
    <source>
        <dbReference type="EMBL" id="KAF4044636.1"/>
    </source>
</evidence>
<accession>A0A833TQ67</accession>
<reference evidence="2" key="1">
    <citation type="submission" date="2020-04" db="EMBL/GenBank/DDBJ databases">
        <title>Hybrid Assembly of Korean Phytophthora infestans isolates.</title>
        <authorList>
            <person name="Prokchorchik M."/>
            <person name="Lee Y."/>
            <person name="Seo J."/>
            <person name="Cho J.-H."/>
            <person name="Park Y.-E."/>
            <person name="Jang D.-C."/>
            <person name="Im J.-S."/>
            <person name="Choi J.-G."/>
            <person name="Park H.-J."/>
            <person name="Lee G.-B."/>
            <person name="Lee Y.-G."/>
            <person name="Hong S.-Y."/>
            <person name="Cho K."/>
            <person name="Sohn K.H."/>
        </authorList>
    </citation>
    <scope>NUCLEOTIDE SEQUENCE</scope>
    <source>
        <strain evidence="2">KR_1_A1</strain>
    </source>
</reference>
<organism evidence="2 3">
    <name type="scientific">Phytophthora infestans</name>
    <name type="common">Potato late blight agent</name>
    <name type="synonym">Botrytis infestans</name>
    <dbReference type="NCBI Taxonomy" id="4787"/>
    <lineage>
        <taxon>Eukaryota</taxon>
        <taxon>Sar</taxon>
        <taxon>Stramenopiles</taxon>
        <taxon>Oomycota</taxon>
        <taxon>Peronosporomycetes</taxon>
        <taxon>Peronosporales</taxon>
        <taxon>Peronosporaceae</taxon>
        <taxon>Phytophthora</taxon>
    </lineage>
</organism>
<feature type="compositionally biased region" description="Polar residues" evidence="1">
    <location>
        <begin position="82"/>
        <end position="96"/>
    </location>
</feature>
<comment type="caution">
    <text evidence="2">The sequence shown here is derived from an EMBL/GenBank/DDBJ whole genome shotgun (WGS) entry which is preliminary data.</text>
</comment>